<name>A0AAW0QY34_9PEZI</name>
<evidence type="ECO:0000313" key="3">
    <source>
        <dbReference type="Proteomes" id="UP001392437"/>
    </source>
</evidence>
<organism evidence="2 3">
    <name type="scientific">Apiospora kogelbergensis</name>
    <dbReference type="NCBI Taxonomy" id="1337665"/>
    <lineage>
        <taxon>Eukaryota</taxon>
        <taxon>Fungi</taxon>
        <taxon>Dikarya</taxon>
        <taxon>Ascomycota</taxon>
        <taxon>Pezizomycotina</taxon>
        <taxon>Sordariomycetes</taxon>
        <taxon>Xylariomycetidae</taxon>
        <taxon>Amphisphaeriales</taxon>
        <taxon>Apiosporaceae</taxon>
        <taxon>Apiospora</taxon>
    </lineage>
</organism>
<dbReference type="EMBL" id="JAQQWP010000006">
    <property type="protein sequence ID" value="KAK8115254.1"/>
    <property type="molecule type" value="Genomic_DNA"/>
</dbReference>
<reference evidence="2 3" key="1">
    <citation type="submission" date="2023-01" db="EMBL/GenBank/DDBJ databases">
        <title>Analysis of 21 Apiospora genomes using comparative genomics revels a genus with tremendous synthesis potential of carbohydrate active enzymes and secondary metabolites.</title>
        <authorList>
            <person name="Sorensen T."/>
        </authorList>
    </citation>
    <scope>NUCLEOTIDE SEQUENCE [LARGE SCALE GENOMIC DNA]</scope>
    <source>
        <strain evidence="2 3">CBS 117206</strain>
    </source>
</reference>
<proteinExistence type="predicted"/>
<feature type="signal peptide" evidence="1">
    <location>
        <begin position="1"/>
        <end position="31"/>
    </location>
</feature>
<evidence type="ECO:0000256" key="1">
    <source>
        <dbReference type="SAM" id="SignalP"/>
    </source>
</evidence>
<gene>
    <name evidence="2" type="ORF">PG999_007323</name>
</gene>
<feature type="chain" id="PRO_5043373589" evidence="1">
    <location>
        <begin position="32"/>
        <end position="154"/>
    </location>
</feature>
<evidence type="ECO:0000313" key="2">
    <source>
        <dbReference type="EMBL" id="KAK8115254.1"/>
    </source>
</evidence>
<dbReference type="AlphaFoldDB" id="A0AAW0QY34"/>
<accession>A0AAW0QY34</accession>
<keyword evidence="1" id="KW-0732">Signal</keyword>
<sequence length="154" mass="16376">MHGIATYVAAAGTAVAALALLIVALVMAVSATSPESAAPAYKWNVTDWDAGCRDDVCSYAFDIDGPVEARAPAKSAFKAHCVGRSADRQQHTEYAPCEFIGDPAGSLVSRLMESAGREGPRTVFSIQVSFQFEDKSDEYVVSLSVRRLVLSTAD</sequence>
<keyword evidence="3" id="KW-1185">Reference proteome</keyword>
<protein>
    <submittedName>
        <fullName evidence="2">Uncharacterized protein</fullName>
    </submittedName>
</protein>
<dbReference type="Proteomes" id="UP001392437">
    <property type="component" value="Unassembled WGS sequence"/>
</dbReference>
<comment type="caution">
    <text evidence="2">The sequence shown here is derived from an EMBL/GenBank/DDBJ whole genome shotgun (WGS) entry which is preliminary data.</text>
</comment>